<evidence type="ECO:0000313" key="1">
    <source>
        <dbReference type="EMBL" id="MFD1788187.1"/>
    </source>
</evidence>
<evidence type="ECO:0000313" key="2">
    <source>
        <dbReference type="Proteomes" id="UP001597283"/>
    </source>
</evidence>
<dbReference type="RefSeq" id="WP_380940568.1">
    <property type="nucleotide sequence ID" value="NZ_JBHUFC010000003.1"/>
</dbReference>
<gene>
    <name evidence="1" type="ORF">ACFSC3_11440</name>
</gene>
<proteinExistence type="predicted"/>
<comment type="caution">
    <text evidence="1">The sequence shown here is derived from an EMBL/GenBank/DDBJ whole genome shotgun (WGS) entry which is preliminary data.</text>
</comment>
<reference evidence="2" key="1">
    <citation type="journal article" date="2019" name="Int. J. Syst. Evol. Microbiol.">
        <title>The Global Catalogue of Microorganisms (GCM) 10K type strain sequencing project: providing services to taxonomists for standard genome sequencing and annotation.</title>
        <authorList>
            <consortium name="The Broad Institute Genomics Platform"/>
            <consortium name="The Broad Institute Genome Sequencing Center for Infectious Disease"/>
            <person name="Wu L."/>
            <person name="Ma J."/>
        </authorList>
    </citation>
    <scope>NUCLEOTIDE SEQUENCE [LARGE SCALE GENOMIC DNA]</scope>
    <source>
        <strain evidence="2">Q85</strain>
    </source>
</reference>
<protein>
    <submittedName>
        <fullName evidence="1">Uncharacterized protein</fullName>
    </submittedName>
</protein>
<organism evidence="1 2">
    <name type="scientific">Sphingomonas floccifaciens</name>
    <dbReference type="NCBI Taxonomy" id="1844115"/>
    <lineage>
        <taxon>Bacteria</taxon>
        <taxon>Pseudomonadati</taxon>
        <taxon>Pseudomonadota</taxon>
        <taxon>Alphaproteobacteria</taxon>
        <taxon>Sphingomonadales</taxon>
        <taxon>Sphingomonadaceae</taxon>
        <taxon>Sphingomonas</taxon>
    </lineage>
</organism>
<keyword evidence="2" id="KW-1185">Reference proteome</keyword>
<sequence>MNAVAKITKTERGESIEMIGGFGFDTSEVRVVRVGDQVFLEAVDAIDEDTGLPMQKLRELIQEGLDSGPAESWDRDELRRFIRTGER</sequence>
<dbReference type="EMBL" id="JBHUFC010000003">
    <property type="protein sequence ID" value="MFD1788187.1"/>
    <property type="molecule type" value="Genomic_DNA"/>
</dbReference>
<accession>A0ABW4NDH0</accession>
<name>A0ABW4NDH0_9SPHN</name>
<dbReference type="Proteomes" id="UP001597283">
    <property type="component" value="Unassembled WGS sequence"/>
</dbReference>